<comment type="caution">
    <text evidence="2">The sequence shown here is derived from an EMBL/GenBank/DDBJ whole genome shotgun (WGS) entry which is preliminary data.</text>
</comment>
<dbReference type="Proteomes" id="UP000559987">
    <property type="component" value="Unassembled WGS sequence"/>
</dbReference>
<dbReference type="Pfam" id="PF12118">
    <property type="entry name" value="SprA-related"/>
    <property type="match status" value="1"/>
</dbReference>
<feature type="compositionally biased region" description="Polar residues" evidence="1">
    <location>
        <begin position="80"/>
        <end position="90"/>
    </location>
</feature>
<gene>
    <name evidence="2" type="ORF">FHS30_000204</name>
</gene>
<feature type="compositionally biased region" description="Basic and acidic residues" evidence="1">
    <location>
        <begin position="44"/>
        <end position="61"/>
    </location>
</feature>
<sequence length="310" mass="33497">MNVNLPPNFANMVSPFNPLGRQPVGEEDQDSKLSTFSAVEEGAETARGENRTREDDTHREQALNGEARNRRAQSPADTAGTIQAAQSSEAESVDASGNSGPAPVPSGGAGLSENQSNFDRITAQEEQQEIEQLAARDREVRAHERAHAAVGGQYTGAPQLTYVRGPDGVAYAVSGEVSVSLGAISGDPEATLKKAEQIQQAALAPADPSPQDRLIAAKAAQLAEQARAEIRVTEQQARQEEEAARAEQREARTEESKREDQAREARAEQQAEQARRAQERQRNIELSQRLLRIGVEPDAPSPGELLDQRV</sequence>
<evidence type="ECO:0000313" key="2">
    <source>
        <dbReference type="EMBL" id="MBB3167028.1"/>
    </source>
</evidence>
<reference evidence="2 3" key="1">
    <citation type="submission" date="2020-08" db="EMBL/GenBank/DDBJ databases">
        <title>Genomic Encyclopedia of Type Strains, Phase III (KMG-III): the genomes of soil and plant-associated and newly described type strains.</title>
        <authorList>
            <person name="Whitman W."/>
        </authorList>
    </citation>
    <scope>NUCLEOTIDE SEQUENCE [LARGE SCALE GENOMIC DNA]</scope>
    <source>
        <strain evidence="2 3">CECT 8571</strain>
    </source>
</reference>
<dbReference type="InterPro" id="IPR021973">
    <property type="entry name" value="SprA-related"/>
</dbReference>
<feature type="compositionally biased region" description="Basic and acidic residues" evidence="1">
    <location>
        <begin position="232"/>
        <end position="283"/>
    </location>
</feature>
<organism evidence="2 3">
    <name type="scientific">Simiduia aestuariiviva</name>
    <dbReference type="NCBI Taxonomy" id="1510459"/>
    <lineage>
        <taxon>Bacteria</taxon>
        <taxon>Pseudomonadati</taxon>
        <taxon>Pseudomonadota</taxon>
        <taxon>Gammaproteobacteria</taxon>
        <taxon>Cellvibrionales</taxon>
        <taxon>Cellvibrionaceae</taxon>
        <taxon>Simiduia</taxon>
    </lineage>
</organism>
<feature type="region of interest" description="Disordered" evidence="1">
    <location>
        <begin position="232"/>
        <end position="310"/>
    </location>
</feature>
<protein>
    <recommendedName>
        <fullName evidence="4">Catalase</fullName>
    </recommendedName>
</protein>
<evidence type="ECO:0008006" key="4">
    <source>
        <dbReference type="Google" id="ProtNLM"/>
    </source>
</evidence>
<proteinExistence type="predicted"/>
<name>A0A839UN75_9GAMM</name>
<evidence type="ECO:0000313" key="3">
    <source>
        <dbReference type="Proteomes" id="UP000559987"/>
    </source>
</evidence>
<dbReference type="EMBL" id="JACHXZ010000001">
    <property type="protein sequence ID" value="MBB3167028.1"/>
    <property type="molecule type" value="Genomic_DNA"/>
</dbReference>
<dbReference type="RefSeq" id="WP_183907407.1">
    <property type="nucleotide sequence ID" value="NZ_JACHXZ010000001.1"/>
</dbReference>
<feature type="region of interest" description="Disordered" evidence="1">
    <location>
        <begin position="1"/>
        <end position="127"/>
    </location>
</feature>
<accession>A0A839UN75</accession>
<dbReference type="AlphaFoldDB" id="A0A839UN75"/>
<keyword evidence="3" id="KW-1185">Reference proteome</keyword>
<evidence type="ECO:0000256" key="1">
    <source>
        <dbReference type="SAM" id="MobiDB-lite"/>
    </source>
</evidence>